<dbReference type="Proteomes" id="UP001162992">
    <property type="component" value="Chromosome 4"/>
</dbReference>
<keyword evidence="2" id="KW-1185">Reference proteome</keyword>
<evidence type="ECO:0000313" key="2">
    <source>
        <dbReference type="Proteomes" id="UP001162992"/>
    </source>
</evidence>
<protein>
    <submittedName>
        <fullName evidence="1">Uncharacterized protein</fullName>
    </submittedName>
</protein>
<evidence type="ECO:0000313" key="1">
    <source>
        <dbReference type="EMBL" id="KAJ7560728.1"/>
    </source>
</evidence>
<proteinExistence type="predicted"/>
<dbReference type="EMBL" id="CM055095">
    <property type="protein sequence ID" value="KAJ7560728.1"/>
    <property type="molecule type" value="Genomic_DNA"/>
</dbReference>
<sequence length="319" mass="34330">MEFWRDHLTFSLGKDFLAGGLGGIAGVIAGHPLDTIRIHLQQPQRPSASGPTTAGAVVRHLLATEGSSAFFKGMSSPLATVAIQNAVAFQAYALLSRALAVEKSEPLPLHRVAAAGIGAGSLQTLILTPVDLVKIRLQLHTAHGGGRSRPTINFDGPCDVARDIIKREGVRGLYRGFRVTVLRDAPSHGVYFAAYEYIREYLHPGCRKNGGETVMTMLTAGGCAGALSWIACYPLDVVKSRLQAQGQGRDSRGRYKGITDCISRSIREEGVSALFRGLGTAIARAYLVNGAIFSAYEMTLRLFYSQPSQETMLENPTPM</sequence>
<gene>
    <name evidence="1" type="ORF">O6H91_04G142700</name>
</gene>
<comment type="caution">
    <text evidence="1">The sequence shown here is derived from an EMBL/GenBank/DDBJ whole genome shotgun (WGS) entry which is preliminary data.</text>
</comment>
<name>A0ACC2E2A3_DIPCM</name>
<reference evidence="2" key="1">
    <citation type="journal article" date="2024" name="Proc. Natl. Acad. Sci. U.S.A.">
        <title>Extraordinary preservation of gene collinearity over three hundred million years revealed in homosporous lycophytes.</title>
        <authorList>
            <person name="Li C."/>
            <person name="Wickell D."/>
            <person name="Kuo L.Y."/>
            <person name="Chen X."/>
            <person name="Nie B."/>
            <person name="Liao X."/>
            <person name="Peng D."/>
            <person name="Ji J."/>
            <person name="Jenkins J."/>
            <person name="Williams M."/>
            <person name="Shu S."/>
            <person name="Plott C."/>
            <person name="Barry K."/>
            <person name="Rajasekar S."/>
            <person name="Grimwood J."/>
            <person name="Han X."/>
            <person name="Sun S."/>
            <person name="Hou Z."/>
            <person name="He W."/>
            <person name="Dai G."/>
            <person name="Sun C."/>
            <person name="Schmutz J."/>
            <person name="Leebens-Mack J.H."/>
            <person name="Li F.W."/>
            <person name="Wang L."/>
        </authorList>
    </citation>
    <scope>NUCLEOTIDE SEQUENCE [LARGE SCALE GENOMIC DNA]</scope>
    <source>
        <strain evidence="2">cv. PW_Plant_1</strain>
    </source>
</reference>
<accession>A0ACC2E2A3</accession>
<organism evidence="1 2">
    <name type="scientific">Diphasiastrum complanatum</name>
    <name type="common">Issler's clubmoss</name>
    <name type="synonym">Lycopodium complanatum</name>
    <dbReference type="NCBI Taxonomy" id="34168"/>
    <lineage>
        <taxon>Eukaryota</taxon>
        <taxon>Viridiplantae</taxon>
        <taxon>Streptophyta</taxon>
        <taxon>Embryophyta</taxon>
        <taxon>Tracheophyta</taxon>
        <taxon>Lycopodiopsida</taxon>
        <taxon>Lycopodiales</taxon>
        <taxon>Lycopodiaceae</taxon>
        <taxon>Lycopodioideae</taxon>
        <taxon>Diphasiastrum</taxon>
    </lineage>
</organism>